<reference evidence="2" key="1">
    <citation type="submission" date="2016-11" db="UniProtKB">
        <authorList>
            <consortium name="WormBaseParasite"/>
        </authorList>
    </citation>
    <scope>IDENTIFICATION</scope>
</reference>
<protein>
    <submittedName>
        <fullName evidence="2">DUF4325 domain-containing protein</fullName>
    </submittedName>
</protein>
<name>A0A1I7XR20_HETBA</name>
<dbReference type="AlphaFoldDB" id="A0A1I7XR20"/>
<organism evidence="1 2">
    <name type="scientific">Heterorhabditis bacteriophora</name>
    <name type="common">Entomopathogenic nematode worm</name>
    <dbReference type="NCBI Taxonomy" id="37862"/>
    <lineage>
        <taxon>Eukaryota</taxon>
        <taxon>Metazoa</taxon>
        <taxon>Ecdysozoa</taxon>
        <taxon>Nematoda</taxon>
        <taxon>Chromadorea</taxon>
        <taxon>Rhabditida</taxon>
        <taxon>Rhabditina</taxon>
        <taxon>Rhabditomorpha</taxon>
        <taxon>Strongyloidea</taxon>
        <taxon>Heterorhabditidae</taxon>
        <taxon>Heterorhabditis</taxon>
    </lineage>
</organism>
<evidence type="ECO:0000313" key="2">
    <source>
        <dbReference type="WBParaSite" id="Hba_20179"/>
    </source>
</evidence>
<dbReference type="Proteomes" id="UP000095283">
    <property type="component" value="Unplaced"/>
</dbReference>
<proteinExistence type="predicted"/>
<keyword evidence="1" id="KW-1185">Reference proteome</keyword>
<evidence type="ECO:0000313" key="1">
    <source>
        <dbReference type="Proteomes" id="UP000095283"/>
    </source>
</evidence>
<accession>A0A1I7XR20</accession>
<dbReference type="WBParaSite" id="Hba_20179">
    <property type="protein sequence ID" value="Hba_20179"/>
    <property type="gene ID" value="Hba_20179"/>
</dbReference>
<sequence length="124" mass="14456">MSKIMNEREYVNKIKRLIFTESKVVGRAFVDVSETDNATAIATIEMLRLAELFFNSRSDISFDVLLGTRALPPFESSSLQWNLHRIGITKHLNFTDRTLRGMFEYLNDKAPEYNLFIDNYKVKK</sequence>